<dbReference type="OrthoDB" id="8881899at2"/>
<evidence type="ECO:0000256" key="3">
    <source>
        <dbReference type="SAM" id="SignalP"/>
    </source>
</evidence>
<evidence type="ECO:0000256" key="2">
    <source>
        <dbReference type="SAM" id="MobiDB-lite"/>
    </source>
</evidence>
<dbReference type="Pfam" id="PF03401">
    <property type="entry name" value="TctC"/>
    <property type="match status" value="1"/>
</dbReference>
<dbReference type="InterPro" id="IPR042100">
    <property type="entry name" value="Bug_dom1"/>
</dbReference>
<dbReference type="PANTHER" id="PTHR42928">
    <property type="entry name" value="TRICARBOXYLATE-BINDING PROTEIN"/>
    <property type="match status" value="1"/>
</dbReference>
<dbReference type="Gene3D" id="3.40.190.150">
    <property type="entry name" value="Bordetella uptake gene, domain 1"/>
    <property type="match status" value="1"/>
</dbReference>
<keyword evidence="5" id="KW-1185">Reference proteome</keyword>
<dbReference type="Gene3D" id="3.40.190.10">
    <property type="entry name" value="Periplasmic binding protein-like II"/>
    <property type="match status" value="1"/>
</dbReference>
<dbReference type="EMBL" id="MLQQ01000026">
    <property type="protein sequence ID" value="OIJ11573.1"/>
    <property type="molecule type" value="Genomic_DNA"/>
</dbReference>
<dbReference type="AlphaFoldDB" id="A0A1S2LHM2"/>
<dbReference type="PROSITE" id="PS51257">
    <property type="entry name" value="PROKAR_LIPOPROTEIN"/>
    <property type="match status" value="1"/>
</dbReference>
<dbReference type="InterPro" id="IPR005064">
    <property type="entry name" value="BUG"/>
</dbReference>
<dbReference type="RefSeq" id="WP_071313506.1">
    <property type="nucleotide sequence ID" value="NZ_MLQQ01000026.1"/>
</dbReference>
<dbReference type="PANTHER" id="PTHR42928:SF5">
    <property type="entry name" value="BLR1237 PROTEIN"/>
    <property type="match status" value="1"/>
</dbReference>
<comment type="similarity">
    <text evidence="1">Belongs to the UPF0065 (bug) family.</text>
</comment>
<organism evidence="4 5">
    <name type="scientific">Anaerobacillus arseniciselenatis</name>
    <dbReference type="NCBI Taxonomy" id="85682"/>
    <lineage>
        <taxon>Bacteria</taxon>
        <taxon>Bacillati</taxon>
        <taxon>Bacillota</taxon>
        <taxon>Bacilli</taxon>
        <taxon>Bacillales</taxon>
        <taxon>Bacillaceae</taxon>
        <taxon>Anaerobacillus</taxon>
    </lineage>
</organism>
<dbReference type="CDD" id="cd07012">
    <property type="entry name" value="PBP2_Bug_TTT"/>
    <property type="match status" value="1"/>
</dbReference>
<accession>A0A1S2LHM2</accession>
<gene>
    <name evidence="4" type="ORF">BKP35_11555</name>
</gene>
<name>A0A1S2LHM2_9BACI</name>
<keyword evidence="3" id="KW-0732">Signal</keyword>
<sequence length="344" mass="36759">MKRIVFLLVLALMLVVVAACGSDTNQEASGNADENQQGSNVEENNQDSTVEYPTKNIQIIVPYSAGGGGDTVARILADALSEELGKQINVINREGAGGEIGIAEMARSEADGYTLGVFGYPDNFVLENTRDTDFSFDSFEYLAAFDDMPMGIFAGPGSDFETIEDLIEFGEANPGSITLGESGALGLLHILAFSDIIGVQTTPVTFSGGGELMNSLLGNHVDLASTSSMSHDSIVDAGGHPIGFAAPERMAMFPDVPTFKELGFDLEMGVSRVLVAPTGLPEEVKEVLTTALDNIGNDPALKERFEAAALPYRYLGNEDVTEFLNRSNSVLEPVIQQNIDRFKN</sequence>
<protein>
    <submittedName>
        <fullName evidence="4">DNA primase</fullName>
    </submittedName>
</protein>
<evidence type="ECO:0000313" key="4">
    <source>
        <dbReference type="EMBL" id="OIJ11573.1"/>
    </source>
</evidence>
<dbReference type="PIRSF" id="PIRSF017082">
    <property type="entry name" value="YflP"/>
    <property type="match status" value="1"/>
</dbReference>
<feature type="signal peptide" evidence="3">
    <location>
        <begin position="1"/>
        <end position="18"/>
    </location>
</feature>
<dbReference type="Proteomes" id="UP000180098">
    <property type="component" value="Unassembled WGS sequence"/>
</dbReference>
<comment type="caution">
    <text evidence="4">The sequence shown here is derived from an EMBL/GenBank/DDBJ whole genome shotgun (WGS) entry which is preliminary data.</text>
</comment>
<feature type="region of interest" description="Disordered" evidence="2">
    <location>
        <begin position="25"/>
        <end position="46"/>
    </location>
</feature>
<evidence type="ECO:0000313" key="5">
    <source>
        <dbReference type="Proteomes" id="UP000180098"/>
    </source>
</evidence>
<reference evidence="4 5" key="1">
    <citation type="submission" date="2016-10" db="EMBL/GenBank/DDBJ databases">
        <title>Draft genome sequences of four alkaliphilic bacteria belonging to the Anaerobacillus genus.</title>
        <authorList>
            <person name="Bassil N.M."/>
            <person name="Lloyd J.R."/>
        </authorList>
    </citation>
    <scope>NUCLEOTIDE SEQUENCE [LARGE SCALE GENOMIC DNA]</scope>
    <source>
        <strain evidence="4 5">DSM 15340</strain>
    </source>
</reference>
<evidence type="ECO:0000256" key="1">
    <source>
        <dbReference type="ARBA" id="ARBA00006987"/>
    </source>
</evidence>
<proteinExistence type="inferred from homology"/>
<feature type="chain" id="PRO_5038774058" evidence="3">
    <location>
        <begin position="19"/>
        <end position="344"/>
    </location>
</feature>